<proteinExistence type="predicted"/>
<dbReference type="InterPro" id="IPR050462">
    <property type="entry name" value="Retroviral_Gag-Pol_poly"/>
</dbReference>
<reference evidence="8" key="2">
    <citation type="submission" date="2025-09" db="UniProtKB">
        <authorList>
            <consortium name="Ensembl"/>
        </authorList>
    </citation>
    <scope>IDENTIFICATION</scope>
</reference>
<dbReference type="Pfam" id="PF02093">
    <property type="entry name" value="Gag_p30"/>
    <property type="match status" value="1"/>
</dbReference>
<keyword evidence="2" id="KW-1032">Host cell membrane</keyword>
<evidence type="ECO:0000256" key="1">
    <source>
        <dbReference type="ARBA" id="ARBA00004165"/>
    </source>
</evidence>
<dbReference type="InterPro" id="IPR010999">
    <property type="entry name" value="Retrovr_matrix"/>
</dbReference>
<dbReference type="InterPro" id="IPR003036">
    <property type="entry name" value="Gag_P30"/>
</dbReference>
<evidence type="ECO:0000259" key="6">
    <source>
        <dbReference type="Pfam" id="PF01140"/>
    </source>
</evidence>
<evidence type="ECO:0000256" key="2">
    <source>
        <dbReference type="ARBA" id="ARBA00022511"/>
    </source>
</evidence>
<feature type="domain" description="Core shell protein Gag P30" evidence="7">
    <location>
        <begin position="246"/>
        <end position="430"/>
    </location>
</feature>
<dbReference type="PANTHER" id="PTHR33166">
    <property type="entry name" value="GAG_P30 DOMAIN-CONTAINING PROTEIN"/>
    <property type="match status" value="1"/>
</dbReference>
<keyword evidence="9" id="KW-1185">Reference proteome</keyword>
<name>A0A8D2KRZ6_VARKO</name>
<sequence>MGQGQSVPTTPLQCLLNNFSDFFKRASGFGVPVKPGTLRTLCELEWTTFDVGWPAVGSFDLILIRNVEAVILGSPGHPDQIPYIETWLDIAKVKPGYIKRCQRKLPGSTCPSLLTVKKGGEPCVRLPLTPSTKPRILMDDQAGPEDTLDTWTQPLPYAPSSQASGSPPHTTPSPARMRSGLPYGLCPSVPPKSTLPLPSSGHGDRRVSSASPNTGPEPATLLPLWELAPAQGTGRPFMVYVPFSTSDLYNWKLQNPLFSEKPQGLISLLEMIFHTHRPTWDDCQQLLQVLFTSEERDRIHLEARKQIFGAGGQPTTDPVILETSLPAQQPNWDPNTVAGEGALTRYRQLLLQGLRGAARKPTNLSKVSEIVQSPRESPAAFLERLLEAYRQYTPIDPRAPENARTINIAFVTQSAPDIRKKIQKLDGFEGK</sequence>
<keyword evidence="3" id="KW-1043">Host membrane</keyword>
<comment type="subcellular location">
    <subcellularLocation>
        <location evidence="1">Host cell membrane</location>
    </subcellularLocation>
</comment>
<reference evidence="8" key="1">
    <citation type="submission" date="2025-08" db="UniProtKB">
        <authorList>
            <consortium name="Ensembl"/>
        </authorList>
    </citation>
    <scope>IDENTIFICATION</scope>
</reference>
<dbReference type="SUPFAM" id="SSF47943">
    <property type="entry name" value="Retrovirus capsid protein, N-terminal core domain"/>
    <property type="match status" value="1"/>
</dbReference>
<organism evidence="8 9">
    <name type="scientific">Varanus komodoensis</name>
    <name type="common">Komodo dragon</name>
    <dbReference type="NCBI Taxonomy" id="61221"/>
    <lineage>
        <taxon>Eukaryota</taxon>
        <taxon>Metazoa</taxon>
        <taxon>Chordata</taxon>
        <taxon>Craniata</taxon>
        <taxon>Vertebrata</taxon>
        <taxon>Euteleostomi</taxon>
        <taxon>Lepidosauria</taxon>
        <taxon>Squamata</taxon>
        <taxon>Bifurcata</taxon>
        <taxon>Unidentata</taxon>
        <taxon>Episquamata</taxon>
        <taxon>Toxicofera</taxon>
        <taxon>Anguimorpha</taxon>
        <taxon>Paleoanguimorpha</taxon>
        <taxon>Varanoidea</taxon>
        <taxon>Varanidae</taxon>
        <taxon>Varanus</taxon>
    </lineage>
</organism>
<feature type="domain" description="Gamma-retroviral matrix protein" evidence="6">
    <location>
        <begin position="5"/>
        <end position="111"/>
    </location>
</feature>
<evidence type="ECO:0008006" key="10">
    <source>
        <dbReference type="Google" id="ProtNLM"/>
    </source>
</evidence>
<evidence type="ECO:0000256" key="3">
    <source>
        <dbReference type="ARBA" id="ARBA00022870"/>
    </source>
</evidence>
<evidence type="ECO:0000259" key="7">
    <source>
        <dbReference type="Pfam" id="PF02093"/>
    </source>
</evidence>
<dbReference type="InterPro" id="IPR036946">
    <property type="entry name" value="G_retro_matrix_sf"/>
</dbReference>
<dbReference type="AlphaFoldDB" id="A0A8D2KRZ6"/>
<protein>
    <recommendedName>
        <fullName evidence="10">Gag protein</fullName>
    </recommendedName>
</protein>
<evidence type="ECO:0000256" key="4">
    <source>
        <dbReference type="ARBA" id="ARBA00023136"/>
    </source>
</evidence>
<feature type="compositionally biased region" description="Polar residues" evidence="5">
    <location>
        <begin position="149"/>
        <end position="168"/>
    </location>
</feature>
<evidence type="ECO:0000313" key="8">
    <source>
        <dbReference type="Ensembl" id="ENSVKKP00000002904.1"/>
    </source>
</evidence>
<dbReference type="Proteomes" id="UP000694545">
    <property type="component" value="Unplaced"/>
</dbReference>
<dbReference type="Ensembl" id="ENSVKKT00000002982.1">
    <property type="protein sequence ID" value="ENSVKKP00000002904.1"/>
    <property type="gene ID" value="ENSVKKG00000002271.1"/>
</dbReference>
<dbReference type="Pfam" id="PF01140">
    <property type="entry name" value="Gag_MA"/>
    <property type="match status" value="1"/>
</dbReference>
<dbReference type="InterPro" id="IPR008919">
    <property type="entry name" value="Retrov_capsid_N"/>
</dbReference>
<evidence type="ECO:0000256" key="5">
    <source>
        <dbReference type="SAM" id="MobiDB-lite"/>
    </source>
</evidence>
<dbReference type="Gene3D" id="1.10.150.180">
    <property type="entry name" value="Gamma-retroviral matrix domain"/>
    <property type="match status" value="1"/>
</dbReference>
<dbReference type="InterPro" id="IPR000840">
    <property type="entry name" value="G_retro_matrix"/>
</dbReference>
<dbReference type="OMA" id="RTINIAF"/>
<accession>A0A8D2KRZ6</accession>
<dbReference type="SUPFAM" id="SSF47836">
    <property type="entry name" value="Retroviral matrix proteins"/>
    <property type="match status" value="1"/>
</dbReference>
<feature type="region of interest" description="Disordered" evidence="5">
    <location>
        <begin position="128"/>
        <end position="218"/>
    </location>
</feature>
<evidence type="ECO:0000313" key="9">
    <source>
        <dbReference type="Proteomes" id="UP000694545"/>
    </source>
</evidence>
<keyword evidence="4" id="KW-0472">Membrane</keyword>
<dbReference type="GO" id="GO:0019068">
    <property type="term" value="P:virion assembly"/>
    <property type="evidence" value="ECO:0007669"/>
    <property type="project" value="InterPro"/>
</dbReference>
<dbReference type="Gene3D" id="1.10.375.10">
    <property type="entry name" value="Human Immunodeficiency Virus Type 1 Capsid Protein"/>
    <property type="match status" value="1"/>
</dbReference>